<organism evidence="1 2">
    <name type="scientific">Prymnesium parvum</name>
    <name type="common">Toxic golden alga</name>
    <dbReference type="NCBI Taxonomy" id="97485"/>
    <lineage>
        <taxon>Eukaryota</taxon>
        <taxon>Haptista</taxon>
        <taxon>Haptophyta</taxon>
        <taxon>Prymnesiophyceae</taxon>
        <taxon>Prymnesiales</taxon>
        <taxon>Prymnesiaceae</taxon>
        <taxon>Prymnesium</taxon>
    </lineage>
</organism>
<proteinExistence type="predicted"/>
<dbReference type="InterPro" id="IPR029069">
    <property type="entry name" value="HotDog_dom_sf"/>
</dbReference>
<reference evidence="1 2" key="1">
    <citation type="journal article" date="2024" name="Science">
        <title>Giant polyketide synthase enzymes in the biosynthesis of giant marine polyether toxins.</title>
        <authorList>
            <person name="Fallon T.R."/>
            <person name="Shende V.V."/>
            <person name="Wierzbicki I.H."/>
            <person name="Pendleton A.L."/>
            <person name="Watervoot N.F."/>
            <person name="Auber R.P."/>
            <person name="Gonzalez D.J."/>
            <person name="Wisecaver J.H."/>
            <person name="Moore B.S."/>
        </authorList>
    </citation>
    <scope>NUCLEOTIDE SEQUENCE [LARGE SCALE GENOMIC DNA]</scope>
    <source>
        <strain evidence="1 2">12B1</strain>
    </source>
</reference>
<name>A0AB34JPI3_PRYPA</name>
<dbReference type="Pfam" id="PF13279">
    <property type="entry name" value="4HBT_2"/>
    <property type="match status" value="1"/>
</dbReference>
<protein>
    <recommendedName>
        <fullName evidence="3">Thioesterase domain-containing protein</fullName>
    </recommendedName>
</protein>
<sequence>MPLSWEQLEQIRDEQLADDVPVEPHMLEWSERVATQYFESGGSPLLDPTAQPNLLHGHALQLQQDKAVHAWSALVPAKWLDYNGHMTDAVYGLAFAAASDASLTQLRLHGRRHFLATQAMTRHLKEVRAGDVLLAATRVLGVGRDSIQLRHELTATRSEGSAVVTIQETDLLHVSRGSLDGGGRLLERSALPREGARLARAIGLEQDTLPPPKHTGQGVRRPTAAAAASLYVMKAMAAAAPPLPPLKFTVCAAWTDPAGVILEEWYTYMCCCQEHFVTRAIGFDEARVHETGTFFAAESCVWHEPFVTKADDVLRVEAHVLNVDELRVHAMYEVWIDSSAEGVPDTPVATLEHILLHMAVAQGQSAHLDGSTRALTPMPEHWLRNAQRLCALTTFSPPTERSGKLLGTGVRSCGFETQFEDQ</sequence>
<dbReference type="AlphaFoldDB" id="A0AB34JPI3"/>
<dbReference type="SUPFAM" id="SSF54637">
    <property type="entry name" value="Thioesterase/thiol ester dehydrase-isomerase"/>
    <property type="match status" value="2"/>
</dbReference>
<keyword evidence="2" id="KW-1185">Reference proteome</keyword>
<comment type="caution">
    <text evidence="1">The sequence shown here is derived from an EMBL/GenBank/DDBJ whole genome shotgun (WGS) entry which is preliminary data.</text>
</comment>
<evidence type="ECO:0008006" key="3">
    <source>
        <dbReference type="Google" id="ProtNLM"/>
    </source>
</evidence>
<gene>
    <name evidence="1" type="ORF">AB1Y20_018723</name>
</gene>
<evidence type="ECO:0000313" key="1">
    <source>
        <dbReference type="EMBL" id="KAL1523800.1"/>
    </source>
</evidence>
<evidence type="ECO:0000313" key="2">
    <source>
        <dbReference type="Proteomes" id="UP001515480"/>
    </source>
</evidence>
<dbReference type="EMBL" id="JBGBPQ010000005">
    <property type="protein sequence ID" value="KAL1523800.1"/>
    <property type="molecule type" value="Genomic_DNA"/>
</dbReference>
<dbReference type="Proteomes" id="UP001515480">
    <property type="component" value="Unassembled WGS sequence"/>
</dbReference>
<accession>A0AB34JPI3</accession>
<dbReference type="Gene3D" id="3.10.129.10">
    <property type="entry name" value="Hotdog Thioesterase"/>
    <property type="match status" value="2"/>
</dbReference>